<evidence type="ECO:0000313" key="4">
    <source>
        <dbReference type="Proteomes" id="UP000321393"/>
    </source>
</evidence>
<comment type="caution">
    <text evidence="2">The sequence shown here is derived from an EMBL/GenBank/DDBJ whole genome shotgun (WGS) entry which is preliminary data.</text>
</comment>
<proteinExistence type="predicted"/>
<sequence length="81" mass="9067">MDIPISNIDKQHVDDKTRTSISEDPEDGIVPIDISSRGEDVPPPPVQVLLELKEKGIKVIPPFDFIDVVPKKRTTRKRGIP</sequence>
<evidence type="ECO:0000313" key="2">
    <source>
        <dbReference type="EMBL" id="KAA0046543.1"/>
    </source>
</evidence>
<organism evidence="2 4">
    <name type="scientific">Cucumis melo var. makuwa</name>
    <name type="common">Oriental melon</name>
    <dbReference type="NCBI Taxonomy" id="1194695"/>
    <lineage>
        <taxon>Eukaryota</taxon>
        <taxon>Viridiplantae</taxon>
        <taxon>Streptophyta</taxon>
        <taxon>Embryophyta</taxon>
        <taxon>Tracheophyta</taxon>
        <taxon>Spermatophyta</taxon>
        <taxon>Magnoliopsida</taxon>
        <taxon>eudicotyledons</taxon>
        <taxon>Gunneridae</taxon>
        <taxon>Pentapetalae</taxon>
        <taxon>rosids</taxon>
        <taxon>fabids</taxon>
        <taxon>Cucurbitales</taxon>
        <taxon>Cucurbitaceae</taxon>
        <taxon>Benincaseae</taxon>
        <taxon>Cucumis</taxon>
    </lineage>
</organism>
<protein>
    <submittedName>
        <fullName evidence="2">Uncharacterized protein</fullName>
    </submittedName>
</protein>
<feature type="region of interest" description="Disordered" evidence="1">
    <location>
        <begin position="1"/>
        <end position="41"/>
    </location>
</feature>
<accession>A0A5A7TSM6</accession>
<feature type="compositionally biased region" description="Basic and acidic residues" evidence="1">
    <location>
        <begin position="9"/>
        <end position="18"/>
    </location>
</feature>
<evidence type="ECO:0000313" key="5">
    <source>
        <dbReference type="Proteomes" id="UP000321947"/>
    </source>
</evidence>
<dbReference type="EMBL" id="SSTD01002040">
    <property type="protein sequence ID" value="TYK28714.1"/>
    <property type="molecule type" value="Genomic_DNA"/>
</dbReference>
<reference evidence="4 5" key="1">
    <citation type="submission" date="2019-08" db="EMBL/GenBank/DDBJ databases">
        <title>Draft genome sequences of two oriental melons (Cucumis melo L. var makuwa).</title>
        <authorList>
            <person name="Kwon S.-Y."/>
        </authorList>
    </citation>
    <scope>NUCLEOTIDE SEQUENCE [LARGE SCALE GENOMIC DNA]</scope>
    <source>
        <strain evidence="5">cv. Chang Bougi</strain>
        <strain evidence="4">cv. SW 3</strain>
        <tissue evidence="2">Leaf</tissue>
    </source>
</reference>
<dbReference type="AlphaFoldDB" id="A0A5A7TSM6"/>
<dbReference type="Proteomes" id="UP000321393">
    <property type="component" value="Unassembled WGS sequence"/>
</dbReference>
<dbReference type="Proteomes" id="UP000321947">
    <property type="component" value="Unassembled WGS sequence"/>
</dbReference>
<evidence type="ECO:0000256" key="1">
    <source>
        <dbReference type="SAM" id="MobiDB-lite"/>
    </source>
</evidence>
<dbReference type="EMBL" id="SSTE01014001">
    <property type="protein sequence ID" value="KAA0046543.1"/>
    <property type="molecule type" value="Genomic_DNA"/>
</dbReference>
<evidence type="ECO:0000313" key="3">
    <source>
        <dbReference type="EMBL" id="TYK28714.1"/>
    </source>
</evidence>
<name>A0A5A7TSM6_CUCMM</name>
<gene>
    <name evidence="3" type="ORF">E5676_scaffold403G00310</name>
    <name evidence="2" type="ORF">E6C27_scaffold114G00630</name>
</gene>